<dbReference type="Gene3D" id="1.10.260.40">
    <property type="entry name" value="lambda repressor-like DNA-binding domains"/>
    <property type="match status" value="1"/>
</dbReference>
<evidence type="ECO:0000256" key="1">
    <source>
        <dbReference type="ARBA" id="ARBA00023125"/>
    </source>
</evidence>
<keyword evidence="4" id="KW-1185">Reference proteome</keyword>
<dbReference type="InterPro" id="IPR010982">
    <property type="entry name" value="Lambda_DNA-bd_dom_sf"/>
</dbReference>
<organism evidence="3 4">
    <name type="scientific">Paracerasibacillus soli</name>
    <dbReference type="NCBI Taxonomy" id="480284"/>
    <lineage>
        <taxon>Bacteria</taxon>
        <taxon>Bacillati</taxon>
        <taxon>Bacillota</taxon>
        <taxon>Bacilli</taxon>
        <taxon>Bacillales</taxon>
        <taxon>Bacillaceae</taxon>
        <taxon>Paracerasibacillus</taxon>
    </lineage>
</organism>
<accession>A0ABU5CTD5</accession>
<dbReference type="Pfam" id="PF12844">
    <property type="entry name" value="HTH_19"/>
    <property type="match status" value="1"/>
</dbReference>
<gene>
    <name evidence="3" type="ORF">RWD45_15030</name>
</gene>
<dbReference type="PANTHER" id="PTHR46558">
    <property type="entry name" value="TRACRIPTIONAL REGULATORY PROTEIN-RELATED-RELATED"/>
    <property type="match status" value="1"/>
</dbReference>
<evidence type="ECO:0000313" key="4">
    <source>
        <dbReference type="Proteomes" id="UP001275315"/>
    </source>
</evidence>
<dbReference type="SMART" id="SM00530">
    <property type="entry name" value="HTH_XRE"/>
    <property type="match status" value="1"/>
</dbReference>
<reference evidence="3 4" key="1">
    <citation type="submission" date="2023-10" db="EMBL/GenBank/DDBJ databases">
        <title>Virgibacillus soli CC-YMP-6 genome.</title>
        <authorList>
            <person name="Miliotis G."/>
            <person name="Sengupta P."/>
            <person name="Hameed A."/>
            <person name="Chuvochina M."/>
            <person name="Mcdonagh F."/>
            <person name="Simpson A.C."/>
            <person name="Singh N.K."/>
            <person name="Rekha P.D."/>
            <person name="Raman K."/>
            <person name="Hugenholtz P."/>
            <person name="Venkateswaran K."/>
        </authorList>
    </citation>
    <scope>NUCLEOTIDE SEQUENCE [LARGE SCALE GENOMIC DNA]</scope>
    <source>
        <strain evidence="3 4">CC-YMP-6</strain>
    </source>
</reference>
<feature type="domain" description="HTH cro/C1-type" evidence="2">
    <location>
        <begin position="6"/>
        <end position="60"/>
    </location>
</feature>
<dbReference type="EMBL" id="JAWDIQ010000002">
    <property type="protein sequence ID" value="MDY0409641.1"/>
    <property type="molecule type" value="Genomic_DNA"/>
</dbReference>
<dbReference type="Proteomes" id="UP001275315">
    <property type="component" value="Unassembled WGS sequence"/>
</dbReference>
<protein>
    <submittedName>
        <fullName evidence="3">Helix-turn-helix transcriptional regulator</fullName>
    </submittedName>
</protein>
<dbReference type="RefSeq" id="WP_320380432.1">
    <property type="nucleotide sequence ID" value="NZ_JAWDIQ010000002.1"/>
</dbReference>
<proteinExistence type="predicted"/>
<evidence type="ECO:0000313" key="3">
    <source>
        <dbReference type="EMBL" id="MDY0409641.1"/>
    </source>
</evidence>
<dbReference type="CDD" id="cd00093">
    <property type="entry name" value="HTH_XRE"/>
    <property type="match status" value="1"/>
</dbReference>
<sequence>MISEKIKQLREERGLSPDQLAIHLQFAKSTIWSYEMGKREPSAIHLKKIADFFDVSTDYLLNRVTVSSTMLNLQDQDLTEKYTFLLDKQKITKEELTEAIAYIRAKRMMDDESISV</sequence>
<name>A0ABU5CTD5_9BACI</name>
<dbReference type="InterPro" id="IPR001387">
    <property type="entry name" value="Cro/C1-type_HTH"/>
</dbReference>
<dbReference type="SUPFAM" id="SSF47413">
    <property type="entry name" value="lambda repressor-like DNA-binding domains"/>
    <property type="match status" value="1"/>
</dbReference>
<comment type="caution">
    <text evidence="3">The sequence shown here is derived from an EMBL/GenBank/DDBJ whole genome shotgun (WGS) entry which is preliminary data.</text>
</comment>
<dbReference type="PROSITE" id="PS50943">
    <property type="entry name" value="HTH_CROC1"/>
    <property type="match status" value="1"/>
</dbReference>
<evidence type="ECO:0000259" key="2">
    <source>
        <dbReference type="PROSITE" id="PS50943"/>
    </source>
</evidence>
<keyword evidence="1" id="KW-0238">DNA-binding</keyword>
<dbReference type="PANTHER" id="PTHR46558:SF11">
    <property type="entry name" value="HTH-TYPE TRANSCRIPTIONAL REGULATOR XRE"/>
    <property type="match status" value="1"/>
</dbReference>